<comment type="caution">
    <text evidence="1">The sequence shown here is derived from an EMBL/GenBank/DDBJ whole genome shotgun (WGS) entry which is preliminary data.</text>
</comment>
<sequence>MVERRCVHLLLNCAHPKKFPRSVDESGLDLVGQPFACGKDAGLWGIQNLATEPCVDELNIIILINNDPDVFGRGVSPVQVKH</sequence>
<organism evidence="1 2">
    <name type="scientific">Populus alba x Populus x berolinensis</name>
    <dbReference type="NCBI Taxonomy" id="444605"/>
    <lineage>
        <taxon>Eukaryota</taxon>
        <taxon>Viridiplantae</taxon>
        <taxon>Streptophyta</taxon>
        <taxon>Embryophyta</taxon>
        <taxon>Tracheophyta</taxon>
        <taxon>Spermatophyta</taxon>
        <taxon>Magnoliopsida</taxon>
        <taxon>eudicotyledons</taxon>
        <taxon>Gunneridae</taxon>
        <taxon>Pentapetalae</taxon>
        <taxon>rosids</taxon>
        <taxon>fabids</taxon>
        <taxon>Malpighiales</taxon>
        <taxon>Salicaceae</taxon>
        <taxon>Saliceae</taxon>
        <taxon>Populus</taxon>
    </lineage>
</organism>
<dbReference type="AlphaFoldDB" id="A0AAD6LUD2"/>
<name>A0AAD6LUD2_9ROSI</name>
<evidence type="ECO:0000313" key="2">
    <source>
        <dbReference type="Proteomes" id="UP001164929"/>
    </source>
</evidence>
<proteinExistence type="predicted"/>
<gene>
    <name evidence="1" type="ORF">NC653_033740</name>
</gene>
<protein>
    <submittedName>
        <fullName evidence="1">Uncharacterized protein</fullName>
    </submittedName>
</protein>
<evidence type="ECO:0000313" key="1">
    <source>
        <dbReference type="EMBL" id="KAJ6973500.1"/>
    </source>
</evidence>
<keyword evidence="2" id="KW-1185">Reference proteome</keyword>
<dbReference type="EMBL" id="JAQIZT010000014">
    <property type="protein sequence ID" value="KAJ6973500.1"/>
    <property type="molecule type" value="Genomic_DNA"/>
</dbReference>
<reference evidence="1" key="1">
    <citation type="journal article" date="2023" name="Mol. Ecol. Resour.">
        <title>Chromosome-level genome assembly of a triploid poplar Populus alba 'Berolinensis'.</title>
        <authorList>
            <person name="Chen S."/>
            <person name="Yu Y."/>
            <person name="Wang X."/>
            <person name="Wang S."/>
            <person name="Zhang T."/>
            <person name="Zhou Y."/>
            <person name="He R."/>
            <person name="Meng N."/>
            <person name="Wang Y."/>
            <person name="Liu W."/>
            <person name="Liu Z."/>
            <person name="Liu J."/>
            <person name="Guo Q."/>
            <person name="Huang H."/>
            <person name="Sederoff R.R."/>
            <person name="Wang G."/>
            <person name="Qu G."/>
            <person name="Chen S."/>
        </authorList>
    </citation>
    <scope>NUCLEOTIDE SEQUENCE</scope>
    <source>
        <strain evidence="1">SC-2020</strain>
    </source>
</reference>
<dbReference type="Proteomes" id="UP001164929">
    <property type="component" value="Chromosome 14"/>
</dbReference>
<accession>A0AAD6LUD2</accession>